<dbReference type="Gene3D" id="3.40.50.720">
    <property type="entry name" value="NAD(P)-binding Rossmann-like Domain"/>
    <property type="match status" value="1"/>
</dbReference>
<dbReference type="SUPFAM" id="SSF52283">
    <property type="entry name" value="Formate/glycerate dehydrogenase catalytic domain-like"/>
    <property type="match status" value="1"/>
</dbReference>
<reference evidence="2 3" key="1">
    <citation type="submission" date="2020-02" db="EMBL/GenBank/DDBJ databases">
        <title>Streptomyces malaysiensis DSM14702 (JHCC583434, PFL_A843) Genome sequencing and assembly.</title>
        <authorList>
            <person name="Samborskyy M."/>
        </authorList>
    </citation>
    <scope>NUCLEOTIDE SEQUENCE [LARGE SCALE GENOMIC DNA]</scope>
    <source>
        <strain evidence="2 3">DSM 14702</strain>
    </source>
</reference>
<evidence type="ECO:0000313" key="2">
    <source>
        <dbReference type="EMBL" id="NIY63763.1"/>
    </source>
</evidence>
<evidence type="ECO:0008006" key="4">
    <source>
        <dbReference type="Google" id="ProtNLM"/>
    </source>
</evidence>
<dbReference type="EMBL" id="JAALLH010000001">
    <property type="protein sequence ID" value="NIY63763.1"/>
    <property type="molecule type" value="Genomic_DNA"/>
</dbReference>
<name>A0A7X5WZA3_STRMQ</name>
<evidence type="ECO:0000256" key="1">
    <source>
        <dbReference type="SAM" id="MobiDB-lite"/>
    </source>
</evidence>
<feature type="region of interest" description="Disordered" evidence="1">
    <location>
        <begin position="123"/>
        <end position="162"/>
    </location>
</feature>
<sequence>MPTTVLAAGDHFVLPRLLTQELRNAVPGDGELEIQELRMPWPHTPFGKVAEVDEASGGEEEIIEALRGSRICVTRMAPLTERVLRACPDLELFCVSRGGPVNANLEAATGASATTVPQKKFPAAMSRTRERLRPRGECDHNGSHQHRGEPPWPSTCCSSTTAAPRQRSTTCRWTSGRRKRSRRICGT</sequence>
<dbReference type="AlphaFoldDB" id="A0A7X5WZA3"/>
<protein>
    <recommendedName>
        <fullName evidence="4">D-isomer specific 2-hydroxyacid dehydrogenase catalytic domain-containing protein</fullName>
    </recommendedName>
</protein>
<evidence type="ECO:0000313" key="3">
    <source>
        <dbReference type="Proteomes" id="UP000536624"/>
    </source>
</evidence>
<dbReference type="Proteomes" id="UP000536624">
    <property type="component" value="Unassembled WGS sequence"/>
</dbReference>
<feature type="compositionally biased region" description="Basic and acidic residues" evidence="1">
    <location>
        <begin position="127"/>
        <end position="149"/>
    </location>
</feature>
<feature type="region of interest" description="Disordered" evidence="1">
    <location>
        <begin position="168"/>
        <end position="187"/>
    </location>
</feature>
<feature type="compositionally biased region" description="Basic residues" evidence="1">
    <location>
        <begin position="175"/>
        <end position="187"/>
    </location>
</feature>
<comment type="caution">
    <text evidence="2">The sequence shown here is derived from an EMBL/GenBank/DDBJ whole genome shotgun (WGS) entry which is preliminary data.</text>
</comment>
<proteinExistence type="predicted"/>
<gene>
    <name evidence="2" type="ORF">SMALB_1705</name>
</gene>
<accession>A0A7X5WZA3</accession>
<organism evidence="2 3">
    <name type="scientific">Streptomyces malaysiensis</name>
    <dbReference type="NCBI Taxonomy" id="92644"/>
    <lineage>
        <taxon>Bacteria</taxon>
        <taxon>Bacillati</taxon>
        <taxon>Actinomycetota</taxon>
        <taxon>Actinomycetes</taxon>
        <taxon>Kitasatosporales</taxon>
        <taxon>Streptomycetaceae</taxon>
        <taxon>Streptomyces</taxon>
        <taxon>Streptomyces violaceusniger group</taxon>
    </lineage>
</organism>